<evidence type="ECO:0000313" key="7">
    <source>
        <dbReference type="Proteomes" id="UP001432027"/>
    </source>
</evidence>
<dbReference type="GO" id="GO:0030199">
    <property type="term" value="P:collagen fibril organization"/>
    <property type="evidence" value="ECO:0007669"/>
    <property type="project" value="TreeGrafter"/>
</dbReference>
<dbReference type="PANTHER" id="PTHR13986">
    <property type="entry name" value="PROTEIN LYSINE HYDROXYLATION COMPLEX COMPONENT"/>
    <property type="match status" value="1"/>
</dbReference>
<comment type="similarity">
    <text evidence="1">Belongs to the leprecan family.</text>
</comment>
<dbReference type="InterPro" id="IPR011990">
    <property type="entry name" value="TPR-like_helical_dom_sf"/>
</dbReference>
<feature type="domain" description="Leprecan-like alpha-helical" evidence="5">
    <location>
        <begin position="25"/>
        <end position="324"/>
    </location>
</feature>
<feature type="signal peptide" evidence="4">
    <location>
        <begin position="1"/>
        <end position="16"/>
    </location>
</feature>
<dbReference type="Pfam" id="PF23557">
    <property type="entry name" value="TPR_leprecan"/>
    <property type="match status" value="1"/>
</dbReference>
<keyword evidence="2 4" id="KW-0732">Signal</keyword>
<gene>
    <name evidence="6" type="ORF">PENTCL1PPCAC_16943</name>
</gene>
<evidence type="ECO:0000256" key="3">
    <source>
        <dbReference type="ARBA" id="ARBA00023180"/>
    </source>
</evidence>
<keyword evidence="7" id="KW-1185">Reference proteome</keyword>
<dbReference type="EMBL" id="BTSX01000004">
    <property type="protein sequence ID" value="GMS94768.1"/>
    <property type="molecule type" value="Genomic_DNA"/>
</dbReference>
<dbReference type="AlphaFoldDB" id="A0AAV5TK23"/>
<dbReference type="Proteomes" id="UP001432027">
    <property type="component" value="Unassembled WGS sequence"/>
</dbReference>
<evidence type="ECO:0000256" key="4">
    <source>
        <dbReference type="SAM" id="SignalP"/>
    </source>
</evidence>
<evidence type="ECO:0000256" key="2">
    <source>
        <dbReference type="ARBA" id="ARBA00022729"/>
    </source>
</evidence>
<dbReference type="InterPro" id="IPR056585">
    <property type="entry name" value="Leprecan_dom"/>
</dbReference>
<dbReference type="InterPro" id="IPR052284">
    <property type="entry name" value="Collagen_mod_leprecan"/>
</dbReference>
<evidence type="ECO:0000313" key="6">
    <source>
        <dbReference type="EMBL" id="GMS94768.1"/>
    </source>
</evidence>
<accession>A0AAV5TK23</accession>
<organism evidence="6 7">
    <name type="scientific">Pristionchus entomophagus</name>
    <dbReference type="NCBI Taxonomy" id="358040"/>
    <lineage>
        <taxon>Eukaryota</taxon>
        <taxon>Metazoa</taxon>
        <taxon>Ecdysozoa</taxon>
        <taxon>Nematoda</taxon>
        <taxon>Chromadorea</taxon>
        <taxon>Rhabditida</taxon>
        <taxon>Rhabditina</taxon>
        <taxon>Diplogasteromorpha</taxon>
        <taxon>Diplogasteroidea</taxon>
        <taxon>Neodiplogasteridae</taxon>
        <taxon>Pristionchus</taxon>
    </lineage>
</organism>
<proteinExistence type="inferred from homology"/>
<evidence type="ECO:0000256" key="1">
    <source>
        <dbReference type="ARBA" id="ARBA00006487"/>
    </source>
</evidence>
<dbReference type="GO" id="GO:0005783">
    <property type="term" value="C:endoplasmic reticulum"/>
    <property type="evidence" value="ECO:0007669"/>
    <property type="project" value="TreeGrafter"/>
</dbReference>
<protein>
    <recommendedName>
        <fullName evidence="5">Leprecan-like alpha-helical domain-containing protein</fullName>
    </recommendedName>
</protein>
<feature type="chain" id="PRO_5043652477" description="Leprecan-like alpha-helical domain-containing protein" evidence="4">
    <location>
        <begin position="17"/>
        <end position="485"/>
    </location>
</feature>
<name>A0AAV5TK23_9BILA</name>
<comment type="caution">
    <text evidence="6">The sequence shown here is derived from an EMBL/GenBank/DDBJ whole genome shotgun (WGS) entry which is preliminary data.</text>
</comment>
<dbReference type="Gene3D" id="1.25.40.10">
    <property type="entry name" value="Tetratricopeptide repeat domain"/>
    <property type="match status" value="1"/>
</dbReference>
<dbReference type="GO" id="GO:0005518">
    <property type="term" value="F:collagen binding"/>
    <property type="evidence" value="ECO:0007669"/>
    <property type="project" value="TreeGrafter"/>
</dbReference>
<evidence type="ECO:0000259" key="5">
    <source>
        <dbReference type="Pfam" id="PF23557"/>
    </source>
</evidence>
<sequence length="485" mass="56419">MRVFFLLLLCVYQCSATLEEPEITFEKLYKFGKDAYTVGEWSDCIGFMRRALEDWDYYQSEYFSCAAKCVKKLPEPKFGADSEPSHVVLARFHHTSQRALCVRRCRRERLSSRRPAIARRDVVHDFMERRPYNYLQVCHWKDGDFASAVKAAYTFLVANPTDEQAKVNMDFYMNEPEFTEDMLEDKERADYERMFISGVGAYEDEDWPKCVTHLDTALEEFFKEEELCRLSCRDRVDWTGVGSDDDVDVVINAMHRSTVECQHSCLARLSWVNGHFFGNLVAQVYRYQHLCYFKQMRGQDAARAVANHLLLDASPDIRWNKAHYRTLYPGREEIFRPELRIVEFARTRLYEQQFLEFAEEKSQLVNGYYATESMEDYSPLKAVDKEDFVKEAFPYEEVASTLSSGLCKTLRQIALQLPTSHEKQAKAEAEERVQRLFPFSKLQGVWCGEVRRPACDRAIVLSIEEGNCSEWLGPMHGGCALVACE</sequence>
<reference evidence="6" key="1">
    <citation type="submission" date="2023-10" db="EMBL/GenBank/DDBJ databases">
        <title>Genome assembly of Pristionchus species.</title>
        <authorList>
            <person name="Yoshida K."/>
            <person name="Sommer R.J."/>
        </authorList>
    </citation>
    <scope>NUCLEOTIDE SEQUENCE</scope>
    <source>
        <strain evidence="6">RS0144</strain>
    </source>
</reference>
<dbReference type="PANTHER" id="PTHR13986:SF8">
    <property type="entry name" value="PROLYL 3-HYDROXYLASE 1-LIKE PROTEIN"/>
    <property type="match status" value="1"/>
</dbReference>
<keyword evidence="3" id="KW-0325">Glycoprotein</keyword>